<accession>A0ABQ9YSX6</accession>
<name>A0ABQ9YSX6_9CRUS</name>
<protein>
    <submittedName>
        <fullName evidence="1">Uncharacterized protein</fullName>
    </submittedName>
</protein>
<keyword evidence="2" id="KW-1185">Reference proteome</keyword>
<sequence length="193" mass="22470">MDSVIMSGYLLSEISRNPIRDVRQYCRQRFPTIAAVPQNNKYSSWYSMLAAFPIHSGIFTLQWVRIPILMETKQQLDNQLERKLPSSTWPSMNVQCMLNMASSALGMPVFAGWLNEKEVFVRFQSTLEIMHFDVEGLFDIFFHICIHRGNAPVVGRFYLLRQNCDLRQCSDFILRELRGQQSNPFFHVVLGIE</sequence>
<comment type="caution">
    <text evidence="1">The sequence shown here is derived from an EMBL/GenBank/DDBJ whole genome shotgun (WGS) entry which is preliminary data.</text>
</comment>
<dbReference type="EMBL" id="JAOYFB010000001">
    <property type="protein sequence ID" value="KAK4003734.1"/>
    <property type="molecule type" value="Genomic_DNA"/>
</dbReference>
<dbReference type="Proteomes" id="UP001234178">
    <property type="component" value="Unassembled WGS sequence"/>
</dbReference>
<reference evidence="1 2" key="1">
    <citation type="journal article" date="2023" name="Nucleic Acids Res.">
        <title>The hologenome of Daphnia magna reveals possible DNA methylation and microbiome-mediated evolution of the host genome.</title>
        <authorList>
            <person name="Chaturvedi A."/>
            <person name="Li X."/>
            <person name="Dhandapani V."/>
            <person name="Marshall H."/>
            <person name="Kissane S."/>
            <person name="Cuenca-Cambronero M."/>
            <person name="Asole G."/>
            <person name="Calvet F."/>
            <person name="Ruiz-Romero M."/>
            <person name="Marangio P."/>
            <person name="Guigo R."/>
            <person name="Rago D."/>
            <person name="Mirbahai L."/>
            <person name="Eastwood N."/>
            <person name="Colbourne J.K."/>
            <person name="Zhou J."/>
            <person name="Mallon E."/>
            <person name="Orsini L."/>
        </authorList>
    </citation>
    <scope>NUCLEOTIDE SEQUENCE [LARGE SCALE GENOMIC DNA]</scope>
    <source>
        <strain evidence="1">LRV0_1</strain>
    </source>
</reference>
<evidence type="ECO:0000313" key="2">
    <source>
        <dbReference type="Proteomes" id="UP001234178"/>
    </source>
</evidence>
<gene>
    <name evidence="1" type="ORF">OUZ56_005489</name>
</gene>
<evidence type="ECO:0000313" key="1">
    <source>
        <dbReference type="EMBL" id="KAK4003734.1"/>
    </source>
</evidence>
<organism evidence="1 2">
    <name type="scientific">Daphnia magna</name>
    <dbReference type="NCBI Taxonomy" id="35525"/>
    <lineage>
        <taxon>Eukaryota</taxon>
        <taxon>Metazoa</taxon>
        <taxon>Ecdysozoa</taxon>
        <taxon>Arthropoda</taxon>
        <taxon>Crustacea</taxon>
        <taxon>Branchiopoda</taxon>
        <taxon>Diplostraca</taxon>
        <taxon>Cladocera</taxon>
        <taxon>Anomopoda</taxon>
        <taxon>Daphniidae</taxon>
        <taxon>Daphnia</taxon>
    </lineage>
</organism>
<proteinExistence type="predicted"/>